<dbReference type="Proteomes" id="UP000800094">
    <property type="component" value="Unassembled WGS sequence"/>
</dbReference>
<proteinExistence type="inferred from homology"/>
<dbReference type="InterPro" id="IPR010987">
    <property type="entry name" value="Glutathione-S-Trfase_C-like"/>
</dbReference>
<evidence type="ECO:0000259" key="3">
    <source>
        <dbReference type="PROSITE" id="PS50405"/>
    </source>
</evidence>
<dbReference type="OrthoDB" id="202840at2759"/>
<dbReference type="InterPro" id="IPR040079">
    <property type="entry name" value="Glutathione_S-Trfase"/>
</dbReference>
<dbReference type="RefSeq" id="XP_033691982.1">
    <property type="nucleotide sequence ID" value="XM_033827684.1"/>
</dbReference>
<feature type="domain" description="GST N-terminal" evidence="2">
    <location>
        <begin position="10"/>
        <end position="101"/>
    </location>
</feature>
<dbReference type="NCBIfam" id="TIGR01262">
    <property type="entry name" value="maiA"/>
    <property type="match status" value="1"/>
</dbReference>
<evidence type="ECO:0000256" key="1">
    <source>
        <dbReference type="ARBA" id="ARBA00010007"/>
    </source>
</evidence>
<dbReference type="InterPro" id="IPR004046">
    <property type="entry name" value="GST_C"/>
</dbReference>
<evidence type="ECO:0000259" key="2">
    <source>
        <dbReference type="PROSITE" id="PS50404"/>
    </source>
</evidence>
<organism evidence="4 5">
    <name type="scientific">Trematosphaeria pertusa</name>
    <dbReference type="NCBI Taxonomy" id="390896"/>
    <lineage>
        <taxon>Eukaryota</taxon>
        <taxon>Fungi</taxon>
        <taxon>Dikarya</taxon>
        <taxon>Ascomycota</taxon>
        <taxon>Pezizomycotina</taxon>
        <taxon>Dothideomycetes</taxon>
        <taxon>Pleosporomycetidae</taxon>
        <taxon>Pleosporales</taxon>
        <taxon>Massarineae</taxon>
        <taxon>Trematosphaeriaceae</taxon>
        <taxon>Trematosphaeria</taxon>
    </lineage>
</organism>
<dbReference type="Gene3D" id="1.20.1050.10">
    <property type="match status" value="1"/>
</dbReference>
<dbReference type="Gene3D" id="3.40.30.10">
    <property type="entry name" value="Glutaredoxin"/>
    <property type="match status" value="1"/>
</dbReference>
<dbReference type="GO" id="GO:0004364">
    <property type="term" value="F:glutathione transferase activity"/>
    <property type="evidence" value="ECO:0007669"/>
    <property type="project" value="TreeGrafter"/>
</dbReference>
<gene>
    <name evidence="4" type="ORF">BU26DRAFT_513708</name>
</gene>
<dbReference type="PROSITE" id="PS50404">
    <property type="entry name" value="GST_NTER"/>
    <property type="match status" value="1"/>
</dbReference>
<feature type="domain" description="GST C-terminal" evidence="3">
    <location>
        <begin position="109"/>
        <end position="237"/>
    </location>
</feature>
<dbReference type="SFLD" id="SFLDG00358">
    <property type="entry name" value="Main_(cytGST)"/>
    <property type="match status" value="1"/>
</dbReference>
<dbReference type="InterPro" id="IPR004045">
    <property type="entry name" value="Glutathione_S-Trfase_N"/>
</dbReference>
<dbReference type="SUPFAM" id="SSF52833">
    <property type="entry name" value="Thioredoxin-like"/>
    <property type="match status" value="1"/>
</dbReference>
<comment type="similarity">
    <text evidence="1">Belongs to the GST superfamily. Zeta family.</text>
</comment>
<dbReference type="EMBL" id="ML987189">
    <property type="protein sequence ID" value="KAF2256978.1"/>
    <property type="molecule type" value="Genomic_DNA"/>
</dbReference>
<protein>
    <submittedName>
        <fullName evidence="4">Maleylacetoacetate isomerase</fullName>
    </submittedName>
</protein>
<sequence>MLSDSPASTTTYHLYTFYCSSCAARIRIATNLKRIPVISHYVNMQSDEHETEDYRELNPSASIPTLVVETSNGARGEPSKFSITQSVAILEYFEEVFPDSSPLLPPPSQPEARARVRELMYIITSDIFPPTNARIAQRVRGIRNSRDDQMSFARTIFNEGFTAYEKMLERYSKGKKYSAGDEVTLADVCLVPQVQQARFYGVVDLGQWPLLSGVIGRLEDLEAFRKAGWKYQGDTPEEHRVKEEQ</sequence>
<dbReference type="GO" id="GO:0016034">
    <property type="term" value="F:maleylacetoacetate isomerase activity"/>
    <property type="evidence" value="ECO:0007669"/>
    <property type="project" value="TreeGrafter"/>
</dbReference>
<accession>A0A6A6J326</accession>
<dbReference type="PROSITE" id="PS50405">
    <property type="entry name" value="GST_CTER"/>
    <property type="match status" value="1"/>
</dbReference>
<dbReference type="PANTHER" id="PTHR42673:SF4">
    <property type="entry name" value="MALEYLACETOACETATE ISOMERASE"/>
    <property type="match status" value="1"/>
</dbReference>
<dbReference type="GO" id="GO:0006749">
    <property type="term" value="P:glutathione metabolic process"/>
    <property type="evidence" value="ECO:0007669"/>
    <property type="project" value="TreeGrafter"/>
</dbReference>
<dbReference type="AlphaFoldDB" id="A0A6A6J326"/>
<keyword evidence="5" id="KW-1185">Reference proteome</keyword>
<dbReference type="InterPro" id="IPR036282">
    <property type="entry name" value="Glutathione-S-Trfase_C_sf"/>
</dbReference>
<dbReference type="GeneID" id="54581014"/>
<dbReference type="GO" id="GO:0005739">
    <property type="term" value="C:mitochondrion"/>
    <property type="evidence" value="ECO:0007669"/>
    <property type="project" value="TreeGrafter"/>
</dbReference>
<evidence type="ECO:0000313" key="5">
    <source>
        <dbReference type="Proteomes" id="UP000800094"/>
    </source>
</evidence>
<dbReference type="InterPro" id="IPR036249">
    <property type="entry name" value="Thioredoxin-like_sf"/>
</dbReference>
<dbReference type="Pfam" id="PF13409">
    <property type="entry name" value="GST_N_2"/>
    <property type="match status" value="1"/>
</dbReference>
<evidence type="ECO:0000313" key="4">
    <source>
        <dbReference type="EMBL" id="KAF2256978.1"/>
    </source>
</evidence>
<dbReference type="Pfam" id="PF00043">
    <property type="entry name" value="GST_C"/>
    <property type="match status" value="1"/>
</dbReference>
<dbReference type="SUPFAM" id="SSF47616">
    <property type="entry name" value="GST C-terminal domain-like"/>
    <property type="match status" value="1"/>
</dbReference>
<reference evidence="4" key="1">
    <citation type="journal article" date="2020" name="Stud. Mycol.">
        <title>101 Dothideomycetes genomes: a test case for predicting lifestyles and emergence of pathogens.</title>
        <authorList>
            <person name="Haridas S."/>
            <person name="Albert R."/>
            <person name="Binder M."/>
            <person name="Bloem J."/>
            <person name="Labutti K."/>
            <person name="Salamov A."/>
            <person name="Andreopoulos B."/>
            <person name="Baker S."/>
            <person name="Barry K."/>
            <person name="Bills G."/>
            <person name="Bluhm B."/>
            <person name="Cannon C."/>
            <person name="Castanera R."/>
            <person name="Culley D."/>
            <person name="Daum C."/>
            <person name="Ezra D."/>
            <person name="Gonzalez J."/>
            <person name="Henrissat B."/>
            <person name="Kuo A."/>
            <person name="Liang C."/>
            <person name="Lipzen A."/>
            <person name="Lutzoni F."/>
            <person name="Magnuson J."/>
            <person name="Mondo S."/>
            <person name="Nolan M."/>
            <person name="Ohm R."/>
            <person name="Pangilinan J."/>
            <person name="Park H.-J."/>
            <person name="Ramirez L."/>
            <person name="Alfaro M."/>
            <person name="Sun H."/>
            <person name="Tritt A."/>
            <person name="Yoshinaga Y."/>
            <person name="Zwiers L.-H."/>
            <person name="Turgeon B."/>
            <person name="Goodwin S."/>
            <person name="Spatafora J."/>
            <person name="Crous P."/>
            <person name="Grigoriev I."/>
        </authorList>
    </citation>
    <scope>NUCLEOTIDE SEQUENCE</scope>
    <source>
        <strain evidence="4">CBS 122368</strain>
    </source>
</reference>
<keyword evidence="4" id="KW-0413">Isomerase</keyword>
<dbReference type="PANTHER" id="PTHR42673">
    <property type="entry name" value="MALEYLACETOACETATE ISOMERASE"/>
    <property type="match status" value="1"/>
</dbReference>
<dbReference type="GO" id="GO:0006559">
    <property type="term" value="P:L-phenylalanine catabolic process"/>
    <property type="evidence" value="ECO:0007669"/>
    <property type="project" value="TreeGrafter"/>
</dbReference>
<dbReference type="InterPro" id="IPR005955">
    <property type="entry name" value="GST_Zeta"/>
</dbReference>
<dbReference type="SFLD" id="SFLDS00019">
    <property type="entry name" value="Glutathione_Transferase_(cytos"/>
    <property type="match status" value="1"/>
</dbReference>
<name>A0A6A6J326_9PLEO</name>